<evidence type="ECO:0000313" key="1">
    <source>
        <dbReference type="EMBL" id="OTZ96349.1"/>
    </source>
</evidence>
<reference evidence="1 2" key="1">
    <citation type="submission" date="2016-10" db="EMBL/GenBank/DDBJ databases">
        <title>Comparative genomics of Bacillus thuringiensis reveals a path to pathogens against multiple invertebrate hosts.</title>
        <authorList>
            <person name="Zheng J."/>
            <person name="Gao Q."/>
            <person name="Liu H."/>
            <person name="Peng D."/>
            <person name="Ruan L."/>
            <person name="Sun M."/>
        </authorList>
    </citation>
    <scope>NUCLEOTIDE SEQUENCE [LARGE SCALE GENOMIC DNA]</scope>
    <source>
        <strain evidence="1">HD5</strain>
    </source>
</reference>
<comment type="caution">
    <text evidence="1">The sequence shown here is derived from an EMBL/GenBank/DDBJ whole genome shotgun (WGS) entry which is preliminary data.</text>
</comment>
<name>A0A9X6K8A8_BACTU</name>
<dbReference type="EMBL" id="NFEM01000131">
    <property type="protein sequence ID" value="OTZ96349.1"/>
    <property type="molecule type" value="Genomic_DNA"/>
</dbReference>
<organism evidence="1 2">
    <name type="scientific">Bacillus thuringiensis</name>
    <dbReference type="NCBI Taxonomy" id="1428"/>
    <lineage>
        <taxon>Bacteria</taxon>
        <taxon>Bacillati</taxon>
        <taxon>Bacillota</taxon>
        <taxon>Bacilli</taxon>
        <taxon>Bacillales</taxon>
        <taxon>Bacillaceae</taxon>
        <taxon>Bacillus</taxon>
        <taxon>Bacillus cereus group</taxon>
    </lineage>
</organism>
<dbReference type="InterPro" id="IPR039261">
    <property type="entry name" value="FNR_nucleotide-bd"/>
</dbReference>
<dbReference type="AlphaFoldDB" id="A0A9X6K8A8"/>
<protein>
    <submittedName>
        <fullName evidence="1">Flavohemoprotein</fullName>
    </submittedName>
</protein>
<dbReference type="Proteomes" id="UP000194551">
    <property type="component" value="Unassembled WGS sequence"/>
</dbReference>
<dbReference type="Gene3D" id="3.40.50.80">
    <property type="entry name" value="Nucleotide-binding domain of ferredoxin-NADP reductase (FNR) module"/>
    <property type="match status" value="1"/>
</dbReference>
<dbReference type="SUPFAM" id="SSF52343">
    <property type="entry name" value="Ferredoxin reductase-like, C-terminal NADP-linked domain"/>
    <property type="match status" value="1"/>
</dbReference>
<evidence type="ECO:0000313" key="2">
    <source>
        <dbReference type="Proteomes" id="UP000194551"/>
    </source>
</evidence>
<accession>A0A9X6K8A8</accession>
<gene>
    <name evidence="1" type="ORF">BK774_27535</name>
</gene>
<sequence length="46" mass="5329">MLPRKQIYICGSLPFMEASIKILHKWEVPKELIHYESFSPVAIIGD</sequence>
<proteinExistence type="predicted"/>